<feature type="transmembrane region" description="Helical" evidence="1">
    <location>
        <begin position="128"/>
        <end position="144"/>
    </location>
</feature>
<evidence type="ECO:0000256" key="1">
    <source>
        <dbReference type="SAM" id="Phobius"/>
    </source>
</evidence>
<feature type="transmembrane region" description="Helical" evidence="1">
    <location>
        <begin position="36"/>
        <end position="56"/>
    </location>
</feature>
<dbReference type="Pfam" id="PF04657">
    <property type="entry name" value="DMT_YdcZ"/>
    <property type="match status" value="1"/>
</dbReference>
<name>A0A4P8YRQ3_9ENTR</name>
<keyword evidence="4" id="KW-1185">Reference proteome</keyword>
<organism evidence="3 4">
    <name type="scientific">Jejubacter calystegiae</name>
    <dbReference type="NCBI Taxonomy" id="2579935"/>
    <lineage>
        <taxon>Bacteria</taxon>
        <taxon>Pseudomonadati</taxon>
        <taxon>Pseudomonadota</taxon>
        <taxon>Gammaproteobacteria</taxon>
        <taxon>Enterobacterales</taxon>
        <taxon>Enterobacteriaceae</taxon>
        <taxon>Jejubacter</taxon>
    </lineage>
</organism>
<dbReference type="RefSeq" id="WP_138099302.1">
    <property type="nucleotide sequence ID" value="NZ_CP040428.1"/>
</dbReference>
<dbReference type="EMBL" id="CP040428">
    <property type="protein sequence ID" value="QCT22798.1"/>
    <property type="molecule type" value="Genomic_DNA"/>
</dbReference>
<sequence>MIVIMTLLALAGGAFLSVQAAVNARLGASQGAIRTAFLTFLVGTLVCAVLVIFFEPPHAVTLLDVPKWQLLGSLLGLVYVLTMVFAVQRIGTALATVAVILGQLSMSIIIDSFGWLGNSAIPFSTNRVLAAICLAIALWFIWQSQQDEKTQVIQEAEQS</sequence>
<accession>A0A4P8YRQ3</accession>
<keyword evidence="1" id="KW-1133">Transmembrane helix</keyword>
<keyword evidence="2" id="KW-0732">Signal</keyword>
<dbReference type="AlphaFoldDB" id="A0A4P8YRQ3"/>
<feature type="signal peptide" evidence="2">
    <location>
        <begin position="1"/>
        <end position="20"/>
    </location>
</feature>
<protein>
    <submittedName>
        <fullName evidence="3">DMT family transporter</fullName>
    </submittedName>
</protein>
<feature type="chain" id="PRO_5020799074" evidence="2">
    <location>
        <begin position="21"/>
        <end position="159"/>
    </location>
</feature>
<evidence type="ECO:0000313" key="4">
    <source>
        <dbReference type="Proteomes" id="UP000302163"/>
    </source>
</evidence>
<keyword evidence="1" id="KW-0812">Transmembrane</keyword>
<dbReference type="PANTHER" id="PTHR34821">
    <property type="entry name" value="INNER MEMBRANE PROTEIN YDCZ"/>
    <property type="match status" value="1"/>
</dbReference>
<reference evidence="3 4" key="1">
    <citation type="submission" date="2019-05" db="EMBL/GenBank/DDBJ databases">
        <title>Complete genome sequence of Izhakiella calystegiae KSNA2, an endophyte isolated from beach morning glory (Calystegia soldanella).</title>
        <authorList>
            <person name="Jiang L."/>
            <person name="Jeong J.C."/>
            <person name="Kim C.Y."/>
            <person name="Kim D.H."/>
            <person name="Kim S.W."/>
            <person name="Lee j."/>
        </authorList>
    </citation>
    <scope>NUCLEOTIDE SEQUENCE [LARGE SCALE GENOMIC DNA]</scope>
    <source>
        <strain evidence="3 4">KSNA2</strain>
    </source>
</reference>
<gene>
    <name evidence="3" type="ORF">FEM41_22440</name>
</gene>
<dbReference type="KEGG" id="izh:FEM41_22440"/>
<dbReference type="GO" id="GO:0005886">
    <property type="term" value="C:plasma membrane"/>
    <property type="evidence" value="ECO:0007669"/>
    <property type="project" value="TreeGrafter"/>
</dbReference>
<keyword evidence="1" id="KW-0472">Membrane</keyword>
<dbReference type="OrthoDB" id="7864805at2"/>
<evidence type="ECO:0000313" key="3">
    <source>
        <dbReference type="EMBL" id="QCT22798.1"/>
    </source>
</evidence>
<dbReference type="InterPro" id="IPR006750">
    <property type="entry name" value="YdcZ"/>
</dbReference>
<dbReference type="PANTHER" id="PTHR34821:SF2">
    <property type="entry name" value="INNER MEMBRANE PROTEIN YDCZ"/>
    <property type="match status" value="1"/>
</dbReference>
<proteinExistence type="predicted"/>
<dbReference type="Proteomes" id="UP000302163">
    <property type="component" value="Chromosome"/>
</dbReference>
<feature type="transmembrane region" description="Helical" evidence="1">
    <location>
        <begin position="93"/>
        <end position="116"/>
    </location>
</feature>
<evidence type="ECO:0000256" key="2">
    <source>
        <dbReference type="SAM" id="SignalP"/>
    </source>
</evidence>
<feature type="transmembrane region" description="Helical" evidence="1">
    <location>
        <begin position="68"/>
        <end position="87"/>
    </location>
</feature>